<gene>
    <name evidence="8" type="ORF">KB449_00220</name>
</gene>
<dbReference type="Proteomes" id="UP001161691">
    <property type="component" value="Unassembled WGS sequence"/>
</dbReference>
<feature type="domain" description="Fe/B12 periplasmic-binding" evidence="7">
    <location>
        <begin position="94"/>
        <end position="345"/>
    </location>
</feature>
<dbReference type="RefSeq" id="WP_282906460.1">
    <property type="nucleotide sequence ID" value="NZ_JAGRPV010000001.1"/>
</dbReference>
<keyword evidence="9" id="KW-1185">Reference proteome</keyword>
<evidence type="ECO:0000256" key="2">
    <source>
        <dbReference type="ARBA" id="ARBA00008814"/>
    </source>
</evidence>
<dbReference type="EMBL" id="JAGRPV010000001">
    <property type="protein sequence ID" value="MDI4643373.1"/>
    <property type="molecule type" value="Genomic_DNA"/>
</dbReference>
<dbReference type="CDD" id="cd01138">
    <property type="entry name" value="FeuA"/>
    <property type="match status" value="1"/>
</dbReference>
<comment type="subcellular location">
    <subcellularLocation>
        <location evidence="1">Cell envelope</location>
    </subcellularLocation>
</comment>
<dbReference type="InterPro" id="IPR002491">
    <property type="entry name" value="ABC_transptr_periplasmic_BD"/>
</dbReference>
<name>A0ABT6TAN6_9BACL</name>
<sequence>MKRQAQSQSNRTALGRGLLLVALFMVAAFALAACGNNDKGSQASPAASSSAAATAGASGSASASPAASPSAEAQTGTVTYQSEAGPVEVPANPQRVIVLSGYTGDVLQLGVPLVGVDSWSLNNPKFADKLQGVTEVSDEDLEKIIELKPDLIIGSSDSKNLDKLKQIAPLVTYTYNKVDYLTQHLEIAKALNKEKEGQAWIDDFKKRAADVGEQIKAKIGADATVSVIEAYDKQVYTFGDAWGRGTEILFQLMGLNMQPKVKEATAKDGYFTLSAEVLPDYAGDYIIMSKDPGADVSFQQTATYKNIPAVKNNRVYEVDSRTFYFNDALTLEWQLEFFKEKFLGN</sequence>
<comment type="similarity">
    <text evidence="2">Belongs to the bacterial solute-binding protein 8 family.</text>
</comment>
<organism evidence="8 9">
    <name type="scientific">Cohnella hashimotonis</name>
    <dbReference type="NCBI Taxonomy" id="2826895"/>
    <lineage>
        <taxon>Bacteria</taxon>
        <taxon>Bacillati</taxon>
        <taxon>Bacillota</taxon>
        <taxon>Bacilli</taxon>
        <taxon>Bacillales</taxon>
        <taxon>Paenibacillaceae</taxon>
        <taxon>Cohnella</taxon>
    </lineage>
</organism>
<reference evidence="8" key="1">
    <citation type="submission" date="2023-04" db="EMBL/GenBank/DDBJ databases">
        <title>Comparative genomic analysis of Cohnella hashimotonis sp. nov., isolated from the International Space Station.</title>
        <authorList>
            <person name="Venkateswaran K."/>
            <person name="Simpson A."/>
        </authorList>
    </citation>
    <scope>NUCLEOTIDE SEQUENCE</scope>
    <source>
        <strain evidence="8">F6_2S_P_1</strain>
    </source>
</reference>
<evidence type="ECO:0000313" key="8">
    <source>
        <dbReference type="EMBL" id="MDI4643373.1"/>
    </source>
</evidence>
<dbReference type="PANTHER" id="PTHR30532:SF26">
    <property type="entry name" value="IRON(3+)-HYDROXAMATE-BINDING PROTEIN FHUD"/>
    <property type="match status" value="1"/>
</dbReference>
<evidence type="ECO:0000259" key="7">
    <source>
        <dbReference type="PROSITE" id="PS50983"/>
    </source>
</evidence>
<dbReference type="Pfam" id="PF01497">
    <property type="entry name" value="Peripla_BP_2"/>
    <property type="match status" value="1"/>
</dbReference>
<comment type="caution">
    <text evidence="8">The sequence shown here is derived from an EMBL/GenBank/DDBJ whole genome shotgun (WGS) entry which is preliminary data.</text>
</comment>
<evidence type="ECO:0000256" key="5">
    <source>
        <dbReference type="SAM" id="MobiDB-lite"/>
    </source>
</evidence>
<keyword evidence="3" id="KW-0813">Transport</keyword>
<feature type="chain" id="PRO_5046862973" evidence="6">
    <location>
        <begin position="33"/>
        <end position="345"/>
    </location>
</feature>
<accession>A0ABT6TAN6</accession>
<proteinExistence type="inferred from homology"/>
<dbReference type="InterPro" id="IPR051313">
    <property type="entry name" value="Bact_iron-sidero_bind"/>
</dbReference>
<feature type="region of interest" description="Disordered" evidence="5">
    <location>
        <begin position="57"/>
        <end position="85"/>
    </location>
</feature>
<evidence type="ECO:0000256" key="6">
    <source>
        <dbReference type="SAM" id="SignalP"/>
    </source>
</evidence>
<feature type="signal peptide" evidence="6">
    <location>
        <begin position="1"/>
        <end position="32"/>
    </location>
</feature>
<evidence type="ECO:0000256" key="3">
    <source>
        <dbReference type="ARBA" id="ARBA00022448"/>
    </source>
</evidence>
<keyword evidence="4 6" id="KW-0732">Signal</keyword>
<dbReference type="PROSITE" id="PS51257">
    <property type="entry name" value="PROKAR_LIPOPROTEIN"/>
    <property type="match status" value="1"/>
</dbReference>
<evidence type="ECO:0000256" key="4">
    <source>
        <dbReference type="ARBA" id="ARBA00022729"/>
    </source>
</evidence>
<evidence type="ECO:0000313" key="9">
    <source>
        <dbReference type="Proteomes" id="UP001161691"/>
    </source>
</evidence>
<dbReference type="PANTHER" id="PTHR30532">
    <property type="entry name" value="IRON III DICITRATE-BINDING PERIPLASMIC PROTEIN"/>
    <property type="match status" value="1"/>
</dbReference>
<evidence type="ECO:0000256" key="1">
    <source>
        <dbReference type="ARBA" id="ARBA00004196"/>
    </source>
</evidence>
<dbReference type="PROSITE" id="PS50983">
    <property type="entry name" value="FE_B12_PBP"/>
    <property type="match status" value="1"/>
</dbReference>
<dbReference type="SUPFAM" id="SSF53807">
    <property type="entry name" value="Helical backbone' metal receptor"/>
    <property type="match status" value="1"/>
</dbReference>
<dbReference type="Gene3D" id="3.40.50.1980">
    <property type="entry name" value="Nitrogenase molybdenum iron protein domain"/>
    <property type="match status" value="2"/>
</dbReference>
<protein>
    <submittedName>
        <fullName evidence="8">Iron-hydroxamate ABC transporter substrate-binding protein</fullName>
    </submittedName>
</protein>
<feature type="compositionally biased region" description="Low complexity" evidence="5">
    <location>
        <begin position="57"/>
        <end position="73"/>
    </location>
</feature>